<name>A0A9J6CZN5_RHIMP</name>
<dbReference type="EMBL" id="JABSTU010004272">
    <property type="protein sequence ID" value="KAH7964075.1"/>
    <property type="molecule type" value="Genomic_DNA"/>
</dbReference>
<proteinExistence type="predicted"/>
<evidence type="ECO:0000313" key="2">
    <source>
        <dbReference type="EMBL" id="KAH7964075.1"/>
    </source>
</evidence>
<organism evidence="2 3">
    <name type="scientific">Rhipicephalus microplus</name>
    <name type="common">Cattle tick</name>
    <name type="synonym">Boophilus microplus</name>
    <dbReference type="NCBI Taxonomy" id="6941"/>
    <lineage>
        <taxon>Eukaryota</taxon>
        <taxon>Metazoa</taxon>
        <taxon>Ecdysozoa</taxon>
        <taxon>Arthropoda</taxon>
        <taxon>Chelicerata</taxon>
        <taxon>Arachnida</taxon>
        <taxon>Acari</taxon>
        <taxon>Parasitiformes</taxon>
        <taxon>Ixodida</taxon>
        <taxon>Ixodoidea</taxon>
        <taxon>Ixodidae</taxon>
        <taxon>Rhipicephalinae</taxon>
        <taxon>Rhipicephalus</taxon>
        <taxon>Boophilus</taxon>
    </lineage>
</organism>
<evidence type="ECO:0000256" key="1">
    <source>
        <dbReference type="SAM" id="MobiDB-lite"/>
    </source>
</evidence>
<reference evidence="2" key="1">
    <citation type="journal article" date="2020" name="Cell">
        <title>Large-Scale Comparative Analyses of Tick Genomes Elucidate Their Genetic Diversity and Vector Capacities.</title>
        <authorList>
            <consortium name="Tick Genome and Microbiome Consortium (TIGMIC)"/>
            <person name="Jia N."/>
            <person name="Wang J."/>
            <person name="Shi W."/>
            <person name="Du L."/>
            <person name="Sun Y."/>
            <person name="Zhan W."/>
            <person name="Jiang J.F."/>
            <person name="Wang Q."/>
            <person name="Zhang B."/>
            <person name="Ji P."/>
            <person name="Bell-Sakyi L."/>
            <person name="Cui X.M."/>
            <person name="Yuan T.T."/>
            <person name="Jiang B.G."/>
            <person name="Yang W.F."/>
            <person name="Lam T.T."/>
            <person name="Chang Q.C."/>
            <person name="Ding S.J."/>
            <person name="Wang X.J."/>
            <person name="Zhu J.G."/>
            <person name="Ruan X.D."/>
            <person name="Zhao L."/>
            <person name="Wei J.T."/>
            <person name="Ye R.Z."/>
            <person name="Que T.C."/>
            <person name="Du C.H."/>
            <person name="Zhou Y.H."/>
            <person name="Cheng J.X."/>
            <person name="Dai P.F."/>
            <person name="Guo W.B."/>
            <person name="Han X.H."/>
            <person name="Huang E.J."/>
            <person name="Li L.F."/>
            <person name="Wei W."/>
            <person name="Gao Y.C."/>
            <person name="Liu J.Z."/>
            <person name="Shao H.Z."/>
            <person name="Wang X."/>
            <person name="Wang C.C."/>
            <person name="Yang T.C."/>
            <person name="Huo Q.B."/>
            <person name="Li W."/>
            <person name="Chen H.Y."/>
            <person name="Chen S.E."/>
            <person name="Zhou L.G."/>
            <person name="Ni X.B."/>
            <person name="Tian J.H."/>
            <person name="Sheng Y."/>
            <person name="Liu T."/>
            <person name="Pan Y.S."/>
            <person name="Xia L.Y."/>
            <person name="Li J."/>
            <person name="Zhao F."/>
            <person name="Cao W.C."/>
        </authorList>
    </citation>
    <scope>NUCLEOTIDE SEQUENCE</scope>
    <source>
        <strain evidence="2">Rmic-2018</strain>
    </source>
</reference>
<feature type="compositionally biased region" description="Basic and acidic residues" evidence="1">
    <location>
        <begin position="61"/>
        <end position="79"/>
    </location>
</feature>
<gene>
    <name evidence="2" type="ORF">HPB51_027688</name>
</gene>
<feature type="region of interest" description="Disordered" evidence="1">
    <location>
        <begin position="35"/>
        <end position="166"/>
    </location>
</feature>
<reference evidence="2" key="2">
    <citation type="submission" date="2021-09" db="EMBL/GenBank/DDBJ databases">
        <authorList>
            <person name="Jia N."/>
            <person name="Wang J."/>
            <person name="Shi W."/>
            <person name="Du L."/>
            <person name="Sun Y."/>
            <person name="Zhan W."/>
            <person name="Jiang J."/>
            <person name="Wang Q."/>
            <person name="Zhang B."/>
            <person name="Ji P."/>
            <person name="Sakyi L.B."/>
            <person name="Cui X."/>
            <person name="Yuan T."/>
            <person name="Jiang B."/>
            <person name="Yang W."/>
            <person name="Lam T.T.-Y."/>
            <person name="Chang Q."/>
            <person name="Ding S."/>
            <person name="Wang X."/>
            <person name="Zhu J."/>
            <person name="Ruan X."/>
            <person name="Zhao L."/>
            <person name="Wei J."/>
            <person name="Que T."/>
            <person name="Du C."/>
            <person name="Cheng J."/>
            <person name="Dai P."/>
            <person name="Han X."/>
            <person name="Huang E."/>
            <person name="Gao Y."/>
            <person name="Liu J."/>
            <person name="Shao H."/>
            <person name="Ye R."/>
            <person name="Li L."/>
            <person name="Wei W."/>
            <person name="Wang X."/>
            <person name="Wang C."/>
            <person name="Huo Q."/>
            <person name="Li W."/>
            <person name="Guo W."/>
            <person name="Chen H."/>
            <person name="Chen S."/>
            <person name="Zhou L."/>
            <person name="Zhou L."/>
            <person name="Ni X."/>
            <person name="Tian J."/>
            <person name="Zhou Y."/>
            <person name="Sheng Y."/>
            <person name="Liu T."/>
            <person name="Pan Y."/>
            <person name="Xia L."/>
            <person name="Li J."/>
            <person name="Zhao F."/>
            <person name="Cao W."/>
        </authorList>
    </citation>
    <scope>NUCLEOTIDE SEQUENCE</scope>
    <source>
        <strain evidence="2">Rmic-2018</strain>
        <tissue evidence="2">Larvae</tissue>
    </source>
</reference>
<accession>A0A9J6CZN5</accession>
<feature type="region of interest" description="Disordered" evidence="1">
    <location>
        <begin position="237"/>
        <end position="293"/>
    </location>
</feature>
<feature type="compositionally biased region" description="Basic and acidic residues" evidence="1">
    <location>
        <begin position="136"/>
        <end position="149"/>
    </location>
</feature>
<sequence>MEMQSARSPLTANWDTEAHLAEMHLHTHACPGLRKMATAGPASPPPRCDDTKTTALGPHRRVADSRGSHRRDYQSHPPDKQQSASSDESEGGKSAKNLLRTHRKKNPSLAKSFKGLVRTAAAVPPKRRNDAAPTFYDRERLPRPPRLEHTGQPPVLPADRQQHPRDFLPTVPQLPVRTMPYQNEPADVNAVMPQTFPANPTPVPNVPPAHAPVFQRGGTPMRAASHPVVAVQKLYHGRETSSRHPLPLPRTTVVSPTRSVGEVRPSVSRASDVNWRPATSGSRTSGSGTSSPISTLPSWKKELCAAGLALCLAFAAVLSFWAFNAITDVVIAGRDFSDDNAEPITVQLQDDSAIGVTSRHGAFQYGPERKNEASQFGRRSSMDIPGGLPVKNATADGDPKYAL</sequence>
<dbReference type="Proteomes" id="UP000821866">
    <property type="component" value="Unassembled WGS sequence"/>
</dbReference>
<feature type="region of interest" description="Disordered" evidence="1">
    <location>
        <begin position="367"/>
        <end position="403"/>
    </location>
</feature>
<evidence type="ECO:0000313" key="3">
    <source>
        <dbReference type="Proteomes" id="UP000821866"/>
    </source>
</evidence>
<keyword evidence="3" id="KW-1185">Reference proteome</keyword>
<dbReference type="AlphaFoldDB" id="A0A9J6CZN5"/>
<comment type="caution">
    <text evidence="2">The sequence shown here is derived from an EMBL/GenBank/DDBJ whole genome shotgun (WGS) entry which is preliminary data.</text>
</comment>
<feature type="compositionally biased region" description="Low complexity" evidence="1">
    <location>
        <begin position="277"/>
        <end position="293"/>
    </location>
</feature>
<protein>
    <submittedName>
        <fullName evidence="2">Uncharacterized protein</fullName>
    </submittedName>
</protein>